<comment type="caution">
    <text evidence="2">The sequence shown here is derived from an EMBL/GenBank/DDBJ whole genome shotgun (WGS) entry which is preliminary data.</text>
</comment>
<organism evidence="2 3">
    <name type="scientific">Belnapia mucosa</name>
    <dbReference type="NCBI Taxonomy" id="2804532"/>
    <lineage>
        <taxon>Bacteria</taxon>
        <taxon>Pseudomonadati</taxon>
        <taxon>Pseudomonadota</taxon>
        <taxon>Alphaproteobacteria</taxon>
        <taxon>Acetobacterales</taxon>
        <taxon>Roseomonadaceae</taxon>
        <taxon>Belnapia</taxon>
    </lineage>
</organism>
<dbReference type="PROSITE" id="PS51257">
    <property type="entry name" value="PROKAR_LIPOPROTEIN"/>
    <property type="match status" value="1"/>
</dbReference>
<keyword evidence="1" id="KW-0732">Signal</keyword>
<sequence>MIRRIAAAALLSSSLMLAGCQNPDGSTNWGNTLLLGAGVGAAAALAAGAASDKPRPYYRNRGYGGHGGYRHPGYGGGYGGGYGRPYRGW</sequence>
<dbReference type="RefSeq" id="WP_202826720.1">
    <property type="nucleotide sequence ID" value="NZ_JAEUXJ010000006.1"/>
</dbReference>
<evidence type="ECO:0000256" key="1">
    <source>
        <dbReference type="SAM" id="SignalP"/>
    </source>
</evidence>
<dbReference type="EMBL" id="JAEUXJ010000006">
    <property type="protein sequence ID" value="MBL6456989.1"/>
    <property type="molecule type" value="Genomic_DNA"/>
</dbReference>
<protein>
    <recommendedName>
        <fullName evidence="4">Lipoprotein</fullName>
    </recommendedName>
</protein>
<evidence type="ECO:0008006" key="4">
    <source>
        <dbReference type="Google" id="ProtNLM"/>
    </source>
</evidence>
<name>A0ABS1V5M0_9PROT</name>
<gene>
    <name evidence="2" type="ORF">JMJ55_16750</name>
</gene>
<evidence type="ECO:0000313" key="2">
    <source>
        <dbReference type="EMBL" id="MBL6456989.1"/>
    </source>
</evidence>
<feature type="signal peptide" evidence="1">
    <location>
        <begin position="1"/>
        <end position="18"/>
    </location>
</feature>
<evidence type="ECO:0000313" key="3">
    <source>
        <dbReference type="Proteomes" id="UP000606490"/>
    </source>
</evidence>
<dbReference type="Proteomes" id="UP000606490">
    <property type="component" value="Unassembled WGS sequence"/>
</dbReference>
<feature type="chain" id="PRO_5046033809" description="Lipoprotein" evidence="1">
    <location>
        <begin position="19"/>
        <end position="89"/>
    </location>
</feature>
<reference evidence="2 3" key="1">
    <citation type="submission" date="2021-01" db="EMBL/GenBank/DDBJ databases">
        <title>Belnapia mucosa sp. nov. and Belnapia arida sp. nov., isolated from the Tabernas Desert (Almeria, Spain).</title>
        <authorList>
            <person name="Molina-Menor E."/>
            <person name="Vidal-Verdu A."/>
            <person name="Calonge A."/>
            <person name="Satari L."/>
            <person name="Pereto Magraner J."/>
            <person name="Porcar Miralles M."/>
        </authorList>
    </citation>
    <scope>NUCLEOTIDE SEQUENCE [LARGE SCALE GENOMIC DNA]</scope>
    <source>
        <strain evidence="2 3">T6</strain>
    </source>
</reference>
<proteinExistence type="predicted"/>
<accession>A0ABS1V5M0</accession>
<keyword evidence="3" id="KW-1185">Reference proteome</keyword>